<evidence type="ECO:0000313" key="2">
    <source>
        <dbReference type="EMBL" id="EPE36451.1"/>
    </source>
</evidence>
<gene>
    <name evidence="2" type="ORF">GLAREA_05789</name>
</gene>
<keyword evidence="3" id="KW-1185">Reference proteome</keyword>
<dbReference type="InterPro" id="IPR036291">
    <property type="entry name" value="NAD(P)-bd_dom_sf"/>
</dbReference>
<dbReference type="EMBL" id="KE145353">
    <property type="protein sequence ID" value="EPE36451.1"/>
    <property type="molecule type" value="Genomic_DNA"/>
</dbReference>
<name>S3DWX4_GLAL2</name>
<dbReference type="OMA" id="FWAKFRE"/>
<dbReference type="PRINTS" id="PR00081">
    <property type="entry name" value="GDHRDH"/>
</dbReference>
<dbReference type="AlphaFoldDB" id="S3DWX4"/>
<dbReference type="Proteomes" id="UP000016922">
    <property type="component" value="Unassembled WGS sequence"/>
</dbReference>
<keyword evidence="1" id="KW-0560">Oxidoreductase</keyword>
<protein>
    <submittedName>
        <fullName evidence="2">NAD(P)-binding Rossmann-fold containing protein</fullName>
    </submittedName>
</protein>
<dbReference type="SUPFAM" id="SSF51735">
    <property type="entry name" value="NAD(P)-binding Rossmann-fold domains"/>
    <property type="match status" value="1"/>
</dbReference>
<dbReference type="GO" id="GO:0016491">
    <property type="term" value="F:oxidoreductase activity"/>
    <property type="evidence" value="ECO:0007669"/>
    <property type="project" value="UniProtKB-KW"/>
</dbReference>
<dbReference type="eggNOG" id="KOG1208">
    <property type="taxonomic scope" value="Eukaryota"/>
</dbReference>
<dbReference type="GeneID" id="19464843"/>
<dbReference type="STRING" id="1116229.S3DWX4"/>
<reference evidence="2 3" key="1">
    <citation type="journal article" date="2013" name="BMC Genomics">
        <title>Genomics-driven discovery of the pneumocandin biosynthetic gene cluster in the fungus Glarea lozoyensis.</title>
        <authorList>
            <person name="Chen L."/>
            <person name="Yue Q."/>
            <person name="Zhang X."/>
            <person name="Xiang M."/>
            <person name="Wang C."/>
            <person name="Li S."/>
            <person name="Che Y."/>
            <person name="Ortiz-Lopez F.J."/>
            <person name="Bills G.F."/>
            <person name="Liu X."/>
            <person name="An Z."/>
        </authorList>
    </citation>
    <scope>NUCLEOTIDE SEQUENCE [LARGE SCALE GENOMIC DNA]</scope>
    <source>
        <strain evidence="3">ATCC 20868 / MF5171</strain>
    </source>
</reference>
<accession>S3DWX4</accession>
<dbReference type="InterPro" id="IPR002347">
    <property type="entry name" value="SDR_fam"/>
</dbReference>
<dbReference type="RefSeq" id="XP_008077269.1">
    <property type="nucleotide sequence ID" value="XM_008079078.1"/>
</dbReference>
<dbReference type="PANTHER" id="PTHR43157">
    <property type="entry name" value="PHOSPHATIDYLINOSITOL-GLYCAN BIOSYNTHESIS CLASS F PROTEIN-RELATED"/>
    <property type="match status" value="1"/>
</dbReference>
<dbReference type="Pfam" id="PF00106">
    <property type="entry name" value="adh_short"/>
    <property type="match status" value="1"/>
</dbReference>
<dbReference type="OrthoDB" id="542013at2759"/>
<sequence length="323" mass="35892">MGGYLGFMYRQLTYTPKPLPQDTSISGNTILVTGANIGLGYEAARHLASHSPSRLILAVRNITTGEATKEAISKASPDCNIEVWPLDYDSYDSIIAFSKRAATLERLDYVLLNAGVKQVTYTTASSGHETNIQINHISTSLLSLLLLPILQATARKTNKPSRLTLVSSEGHFWTPFKERTAPSILTRMDEKETFRDEMERYNTSKLLNVLWVRELARKVDGAEVLINTLNPGFCHSGIHRNGGGMINLFLWLLGWTTEQGGYCLADALVGHGDSHGKYISEQKITEPSNFVLSEEGEVAQRRIWDETVDLLRKEAPKSDIVIP</sequence>
<proteinExistence type="predicted"/>
<dbReference type="HOGENOM" id="CLU_010194_44_4_1"/>
<evidence type="ECO:0000313" key="3">
    <source>
        <dbReference type="Proteomes" id="UP000016922"/>
    </source>
</evidence>
<evidence type="ECO:0000256" key="1">
    <source>
        <dbReference type="ARBA" id="ARBA00023002"/>
    </source>
</evidence>
<dbReference type="Gene3D" id="3.40.50.720">
    <property type="entry name" value="NAD(P)-binding Rossmann-like Domain"/>
    <property type="match status" value="1"/>
</dbReference>
<dbReference type="PANTHER" id="PTHR43157:SF31">
    <property type="entry name" value="PHOSPHATIDYLINOSITOL-GLYCAN BIOSYNTHESIS CLASS F PROTEIN"/>
    <property type="match status" value="1"/>
</dbReference>
<dbReference type="KEGG" id="glz:GLAREA_05789"/>
<organism evidence="2 3">
    <name type="scientific">Glarea lozoyensis (strain ATCC 20868 / MF5171)</name>
    <dbReference type="NCBI Taxonomy" id="1116229"/>
    <lineage>
        <taxon>Eukaryota</taxon>
        <taxon>Fungi</taxon>
        <taxon>Dikarya</taxon>
        <taxon>Ascomycota</taxon>
        <taxon>Pezizomycotina</taxon>
        <taxon>Leotiomycetes</taxon>
        <taxon>Helotiales</taxon>
        <taxon>Helotiaceae</taxon>
        <taxon>Glarea</taxon>
    </lineage>
</organism>